<dbReference type="PANTHER" id="PTHR30204">
    <property type="entry name" value="REDOX-CYCLING DRUG-SENSING TRANSCRIPTIONAL ACTIVATOR SOXR"/>
    <property type="match status" value="1"/>
</dbReference>
<evidence type="ECO:0000313" key="5">
    <source>
        <dbReference type="EMBL" id="AMW35687.1"/>
    </source>
</evidence>
<dbReference type="GeneID" id="53317784"/>
<protein>
    <submittedName>
        <fullName evidence="5">MerR family transcriptional regulator</fullName>
    </submittedName>
</protein>
<dbReference type="RefSeq" id="WP_082812100.1">
    <property type="nucleotide sequence ID" value="NZ_CP014525.1"/>
</dbReference>
<dbReference type="Pfam" id="PF00376">
    <property type="entry name" value="MerR"/>
    <property type="match status" value="1"/>
</dbReference>
<dbReference type="PANTHER" id="PTHR30204:SF92">
    <property type="entry name" value="HTH-TYPE TRANSCRIPTIONAL REGULATOR ZNTR"/>
    <property type="match status" value="1"/>
</dbReference>
<keyword evidence="2" id="KW-0238">DNA-binding</keyword>
<dbReference type="GO" id="GO:0003700">
    <property type="term" value="F:DNA-binding transcription factor activity"/>
    <property type="evidence" value="ECO:0007669"/>
    <property type="project" value="InterPro"/>
</dbReference>
<organism evidence="5 6">
    <name type="scientific">Haematospirillum jordaniae</name>
    <dbReference type="NCBI Taxonomy" id="1549855"/>
    <lineage>
        <taxon>Bacteria</taxon>
        <taxon>Pseudomonadati</taxon>
        <taxon>Pseudomonadota</taxon>
        <taxon>Alphaproteobacteria</taxon>
        <taxon>Rhodospirillales</taxon>
        <taxon>Novispirillaceae</taxon>
        <taxon>Haematospirillum</taxon>
    </lineage>
</organism>
<evidence type="ECO:0000256" key="1">
    <source>
        <dbReference type="ARBA" id="ARBA00023015"/>
    </source>
</evidence>
<name>A0A143DG42_9PROT</name>
<sequence>MFSIGHLAKQSGCKVPTIRYYEQIGLMPVPNRTAGNQRVYGPAHLDRLSFIRHSRELGFTLDDIRELLRLSDHPEKPCHEVDHIAMRHLHRVRDRIARLRRLEQELEHMSEHPNGHTVRACRVIEVLSDHSHCLSPSHTSSEDPSGRG</sequence>
<evidence type="ECO:0000259" key="4">
    <source>
        <dbReference type="PROSITE" id="PS50937"/>
    </source>
</evidence>
<dbReference type="InterPro" id="IPR000551">
    <property type="entry name" value="MerR-type_HTH_dom"/>
</dbReference>
<dbReference type="KEGG" id="hjo:AY555_09655"/>
<keyword evidence="1" id="KW-0805">Transcription regulation</keyword>
<dbReference type="PRINTS" id="PR00040">
    <property type="entry name" value="HTHMERR"/>
</dbReference>
<dbReference type="InterPro" id="IPR015358">
    <property type="entry name" value="Tscrpt_reg_MerR_DNA-bd"/>
</dbReference>
<reference evidence="5 6" key="1">
    <citation type="submission" date="2016-02" db="EMBL/GenBank/DDBJ databases">
        <title>Complete Genome of H5569, the type strain of the newly described species Haematospirillium jordaniae.</title>
        <authorList>
            <person name="Nicholson A.C."/>
            <person name="Humrighouse B.W."/>
            <person name="Loparov V."/>
            <person name="McQuiston J.R."/>
        </authorList>
    </citation>
    <scope>NUCLEOTIDE SEQUENCE [LARGE SCALE GENOMIC DNA]</scope>
    <source>
        <strain evidence="5 6">H5569</strain>
    </source>
</reference>
<dbReference type="PROSITE" id="PS50937">
    <property type="entry name" value="HTH_MERR_2"/>
    <property type="match status" value="1"/>
</dbReference>
<dbReference type="Gene3D" id="1.10.1660.10">
    <property type="match status" value="1"/>
</dbReference>
<evidence type="ECO:0000256" key="3">
    <source>
        <dbReference type="ARBA" id="ARBA00023163"/>
    </source>
</evidence>
<dbReference type="InterPro" id="IPR009061">
    <property type="entry name" value="DNA-bd_dom_put_sf"/>
</dbReference>
<accession>A0A143DG42</accession>
<dbReference type="SUPFAM" id="SSF46955">
    <property type="entry name" value="Putative DNA-binding domain"/>
    <property type="match status" value="1"/>
</dbReference>
<dbReference type="SMART" id="SM00422">
    <property type="entry name" value="HTH_MERR"/>
    <property type="match status" value="1"/>
</dbReference>
<dbReference type="Pfam" id="PF09278">
    <property type="entry name" value="MerR-DNA-bind"/>
    <property type="match status" value="1"/>
</dbReference>
<dbReference type="AlphaFoldDB" id="A0A143DG42"/>
<dbReference type="OrthoDB" id="9802944at2"/>
<dbReference type="Proteomes" id="UP000076066">
    <property type="component" value="Chromosome"/>
</dbReference>
<proteinExistence type="predicted"/>
<dbReference type="STRING" id="1549855.AY555_09655"/>
<keyword evidence="6" id="KW-1185">Reference proteome</keyword>
<dbReference type="InterPro" id="IPR047057">
    <property type="entry name" value="MerR_fam"/>
</dbReference>
<evidence type="ECO:0000313" key="6">
    <source>
        <dbReference type="Proteomes" id="UP000076066"/>
    </source>
</evidence>
<dbReference type="PROSITE" id="PS00552">
    <property type="entry name" value="HTH_MERR_1"/>
    <property type="match status" value="1"/>
</dbReference>
<dbReference type="CDD" id="cd04785">
    <property type="entry name" value="HTH_CadR-PbrR-like"/>
    <property type="match status" value="1"/>
</dbReference>
<dbReference type="EMBL" id="CP014525">
    <property type="protein sequence ID" value="AMW35687.1"/>
    <property type="molecule type" value="Genomic_DNA"/>
</dbReference>
<evidence type="ECO:0000256" key="2">
    <source>
        <dbReference type="ARBA" id="ARBA00023125"/>
    </source>
</evidence>
<gene>
    <name evidence="5" type="ORF">AY555_09655</name>
</gene>
<keyword evidence="3" id="KW-0804">Transcription</keyword>
<dbReference type="GO" id="GO:0003677">
    <property type="term" value="F:DNA binding"/>
    <property type="evidence" value="ECO:0007669"/>
    <property type="project" value="UniProtKB-KW"/>
</dbReference>
<feature type="domain" description="HTH merR-type" evidence="4">
    <location>
        <begin position="1"/>
        <end position="70"/>
    </location>
</feature>